<keyword evidence="1" id="KW-1133">Transmembrane helix</keyword>
<evidence type="ECO:0000313" key="4">
    <source>
        <dbReference type="Proteomes" id="UP000535078"/>
    </source>
</evidence>
<gene>
    <name evidence="3" type="ORF">GGR90_001788</name>
</gene>
<dbReference type="Pfam" id="PF14257">
    <property type="entry name" value="DUF4349"/>
    <property type="match status" value="1"/>
</dbReference>
<evidence type="ECO:0000259" key="2">
    <source>
        <dbReference type="Pfam" id="PF14257"/>
    </source>
</evidence>
<dbReference type="AlphaFoldDB" id="A0A7X6B9L4"/>
<dbReference type="InterPro" id="IPR025645">
    <property type="entry name" value="DUF4349"/>
</dbReference>
<name>A0A7X6B9L4_9SPHN</name>
<dbReference type="PROSITE" id="PS51257">
    <property type="entry name" value="PROKAR_LIPOPROTEIN"/>
    <property type="match status" value="1"/>
</dbReference>
<accession>A0A7X6B9L4</accession>
<organism evidence="3 4">
    <name type="scientific">Sphingopyxis italica</name>
    <dbReference type="NCBI Taxonomy" id="1129133"/>
    <lineage>
        <taxon>Bacteria</taxon>
        <taxon>Pseudomonadati</taxon>
        <taxon>Pseudomonadota</taxon>
        <taxon>Alphaproteobacteria</taxon>
        <taxon>Sphingomonadales</taxon>
        <taxon>Sphingomonadaceae</taxon>
        <taxon>Sphingopyxis</taxon>
    </lineage>
</organism>
<dbReference type="RefSeq" id="WP_167921085.1">
    <property type="nucleotide sequence ID" value="NZ_JAATIT010000002.1"/>
</dbReference>
<keyword evidence="1" id="KW-0472">Membrane</keyword>
<keyword evidence="4" id="KW-1185">Reference proteome</keyword>
<evidence type="ECO:0000256" key="1">
    <source>
        <dbReference type="SAM" id="Phobius"/>
    </source>
</evidence>
<feature type="transmembrane region" description="Helical" evidence="1">
    <location>
        <begin position="255"/>
        <end position="281"/>
    </location>
</feature>
<proteinExistence type="predicted"/>
<comment type="caution">
    <text evidence="3">The sequence shown here is derived from an EMBL/GenBank/DDBJ whole genome shotgun (WGS) entry which is preliminary data.</text>
</comment>
<reference evidence="3 4" key="1">
    <citation type="submission" date="2020-03" db="EMBL/GenBank/DDBJ databases">
        <title>Genomic Encyclopedia of Type Strains, Phase IV (KMG-IV): sequencing the most valuable type-strain genomes for metagenomic binning, comparative biology and taxonomic classification.</title>
        <authorList>
            <person name="Goeker M."/>
        </authorList>
    </citation>
    <scope>NUCLEOTIDE SEQUENCE [LARGE SCALE GENOMIC DNA]</scope>
    <source>
        <strain evidence="3 4">DSM 25229</strain>
    </source>
</reference>
<feature type="domain" description="DUF4349" evidence="2">
    <location>
        <begin position="81"/>
        <end position="282"/>
    </location>
</feature>
<keyword evidence="1" id="KW-0812">Transmembrane</keyword>
<protein>
    <recommendedName>
        <fullName evidence="2">DUF4349 domain-containing protein</fullName>
    </recommendedName>
</protein>
<dbReference type="Proteomes" id="UP000535078">
    <property type="component" value="Unassembled WGS sequence"/>
</dbReference>
<dbReference type="EMBL" id="JAATIT010000002">
    <property type="protein sequence ID" value="NJB89613.1"/>
    <property type="molecule type" value="Genomic_DNA"/>
</dbReference>
<sequence length="308" mass="32947">MKTRLLAGAMALALIGCSEKSSEPLNAPAYDMAPGEAAETASTQAIPAPSAMRPPNVGVTSAPGVAFNYAYAFRLDDSRIAKVQEEHAAACEALGTTRCRIAGMTYRLVRENEVEAQLLFKLDPAIARKFGRDALSSVEKAEGVLAEARISGEDAGTRISDSQRRSADIGSEIARLEARLKQGGLGDRERTELQQQIAAMRRQLDGERDTRRAGEAMLATTPMQFDYVGTGGLPGIGYGNPFSDALNMLIRSGSVMLSFILVVGAAVIPWATLFLLLLTVWRTAPMRAIRKWLHGAAKSSAVPTPPAD</sequence>
<evidence type="ECO:0000313" key="3">
    <source>
        <dbReference type="EMBL" id="NJB89613.1"/>
    </source>
</evidence>